<dbReference type="PROSITE" id="PS00165">
    <property type="entry name" value="DEHYDRATASE_SER_THR"/>
    <property type="match status" value="1"/>
</dbReference>
<evidence type="ECO:0000256" key="8">
    <source>
        <dbReference type="ARBA" id="ARBA00022898"/>
    </source>
</evidence>
<dbReference type="Pfam" id="PF00291">
    <property type="entry name" value="PALP"/>
    <property type="match status" value="1"/>
</dbReference>
<dbReference type="RefSeq" id="WP_280083953.1">
    <property type="nucleotide sequence ID" value="NZ_JAOCGG010000101.1"/>
</dbReference>
<dbReference type="Proteomes" id="UP001160882">
    <property type="component" value="Unassembled WGS sequence"/>
</dbReference>
<protein>
    <recommendedName>
        <fullName evidence="5 11">Threonine synthase</fullName>
        <ecNumber evidence="4 11">4.2.3.1</ecNumber>
    </recommendedName>
</protein>
<dbReference type="GO" id="GO:0030170">
    <property type="term" value="F:pyridoxal phosphate binding"/>
    <property type="evidence" value="ECO:0007669"/>
    <property type="project" value="InterPro"/>
</dbReference>
<comment type="catalytic activity">
    <reaction evidence="10">
        <text>O-phospho-L-homoserine + H2O = L-threonine + phosphate</text>
        <dbReference type="Rhea" id="RHEA:10840"/>
        <dbReference type="ChEBI" id="CHEBI:15377"/>
        <dbReference type="ChEBI" id="CHEBI:43474"/>
        <dbReference type="ChEBI" id="CHEBI:57590"/>
        <dbReference type="ChEBI" id="CHEBI:57926"/>
        <dbReference type="EC" id="4.2.3.1"/>
    </reaction>
</comment>
<comment type="pathway">
    <text evidence="2">Amino-acid biosynthesis; L-threonine biosynthesis; L-threonine from L-aspartate: step 5/5.</text>
</comment>
<evidence type="ECO:0000256" key="4">
    <source>
        <dbReference type="ARBA" id="ARBA00013028"/>
    </source>
</evidence>
<dbReference type="CDD" id="cd01560">
    <property type="entry name" value="Thr-synth_2"/>
    <property type="match status" value="1"/>
</dbReference>
<feature type="non-terminal residue" evidence="15">
    <location>
        <position position="1"/>
    </location>
</feature>
<dbReference type="SUPFAM" id="SSF53686">
    <property type="entry name" value="Tryptophan synthase beta subunit-like PLP-dependent enzymes"/>
    <property type="match status" value="1"/>
</dbReference>
<dbReference type="InterPro" id="IPR004450">
    <property type="entry name" value="Thr_synthase-like"/>
</dbReference>
<evidence type="ECO:0000256" key="7">
    <source>
        <dbReference type="ARBA" id="ARBA00022697"/>
    </source>
</evidence>
<evidence type="ECO:0000313" key="15">
    <source>
        <dbReference type="EMBL" id="MDH1633593.1"/>
    </source>
</evidence>
<dbReference type="FunFam" id="3.90.1380.10:FF:000002">
    <property type="entry name" value="Threonine synthase"/>
    <property type="match status" value="1"/>
</dbReference>
<dbReference type="InterPro" id="IPR001926">
    <property type="entry name" value="TrpB-like_PALP"/>
</dbReference>
<evidence type="ECO:0000259" key="14">
    <source>
        <dbReference type="Pfam" id="PF14821"/>
    </source>
</evidence>
<dbReference type="AlphaFoldDB" id="A0AA42S0A2"/>
<feature type="modified residue" description="N6-(pyridoxal phosphate)lysine" evidence="12">
    <location>
        <position position="102"/>
    </location>
</feature>
<dbReference type="Gene3D" id="3.90.1380.10">
    <property type="entry name" value="Threonine synthase, N-terminal domain"/>
    <property type="match status" value="1"/>
</dbReference>
<comment type="cofactor">
    <cofactor evidence="1 12">
        <name>pyridoxal 5'-phosphate</name>
        <dbReference type="ChEBI" id="CHEBI:597326"/>
    </cofactor>
</comment>
<keyword evidence="8 12" id="KW-0663">Pyridoxal phosphate</keyword>
<feature type="domain" description="Threonine synthase N-terminal" evidence="14">
    <location>
        <begin position="2"/>
        <end position="70"/>
    </location>
</feature>
<proteinExistence type="inferred from homology"/>
<dbReference type="InterPro" id="IPR037158">
    <property type="entry name" value="Thr_synth_N_sf"/>
</dbReference>
<organism evidence="15 16">
    <name type="scientific">Pseudomonas mosselii</name>
    <dbReference type="NCBI Taxonomy" id="78327"/>
    <lineage>
        <taxon>Bacteria</taxon>
        <taxon>Pseudomonadati</taxon>
        <taxon>Pseudomonadota</taxon>
        <taxon>Gammaproteobacteria</taxon>
        <taxon>Pseudomonadales</taxon>
        <taxon>Pseudomonadaceae</taxon>
        <taxon>Pseudomonas</taxon>
    </lineage>
</organism>
<gene>
    <name evidence="15" type="primary">thrC</name>
    <name evidence="15" type="ORF">N5I14_25445</name>
</gene>
<dbReference type="EC" id="4.2.3.1" evidence="4 11"/>
<dbReference type="EMBL" id="JAOCGG010000101">
    <property type="protein sequence ID" value="MDH1633593.1"/>
    <property type="molecule type" value="Genomic_DNA"/>
</dbReference>
<dbReference type="GO" id="GO:0009088">
    <property type="term" value="P:threonine biosynthetic process"/>
    <property type="evidence" value="ECO:0007669"/>
    <property type="project" value="UniProtKB-UniRule"/>
</dbReference>
<reference evidence="15" key="1">
    <citation type="submission" date="2022-09" db="EMBL/GenBank/DDBJ databases">
        <title>Intensive care unit water sources are persistently colonized with multi-drug resistant bacteria and are the site of extensive horizontal gene transfer of antibiotic resistance genes.</title>
        <authorList>
            <person name="Diorio-Toth L."/>
        </authorList>
    </citation>
    <scope>NUCLEOTIDE SEQUENCE</scope>
    <source>
        <strain evidence="15">GD03782</strain>
    </source>
</reference>
<dbReference type="FunFam" id="3.40.50.1100:FF:000052">
    <property type="entry name" value="Threonine synthase"/>
    <property type="match status" value="1"/>
</dbReference>
<feature type="domain" description="Tryptophan synthase beta chain-like PALP" evidence="13">
    <location>
        <begin position="82"/>
        <end position="321"/>
    </location>
</feature>
<evidence type="ECO:0000256" key="2">
    <source>
        <dbReference type="ARBA" id="ARBA00004979"/>
    </source>
</evidence>
<dbReference type="PANTHER" id="PTHR42690:SF1">
    <property type="entry name" value="THREONINE SYNTHASE-LIKE 2"/>
    <property type="match status" value="1"/>
</dbReference>
<evidence type="ECO:0000259" key="13">
    <source>
        <dbReference type="Pfam" id="PF00291"/>
    </source>
</evidence>
<dbReference type="InterPro" id="IPR029144">
    <property type="entry name" value="Thr_synth_N"/>
</dbReference>
<comment type="caution">
    <text evidence="15">The sequence shown here is derived from an EMBL/GenBank/DDBJ whole genome shotgun (WGS) entry which is preliminary data.</text>
</comment>
<dbReference type="InterPro" id="IPR000634">
    <property type="entry name" value="Ser/Thr_deHydtase_PyrdxlP-BS"/>
</dbReference>
<dbReference type="InterPro" id="IPR036052">
    <property type="entry name" value="TrpB-like_PALP_sf"/>
</dbReference>
<sequence>PALNFEDVLLAGLASDGGLYVPENLPRFTQEEIASWAGLPYHELAFRVMRPFVDGSIADADFKKILEETYGNFAHAAVAPLRQLNGNEWVMELFHGPTLAFKDFALQLLGRLLDHVLVKRGERVVIVGATSGDTGSAAIEGCRRCDNVDIFILHPHQRVSEVQRRQMTTILGDNIHNIAIEGNFDDCQEMVKASFADQSFLKGTRLVAVNSINWARIMAQIVYYFHAALQLGGPARSVAFSVPTGNFGDIFAGYLARNMGLPISQLVVATNRNDILHRFMSGNQYVKDALHPTLSPSMDIMVSSNFERLLFDLHGRNGAAVAQLMDTFKQGGGFSVEQDRWTEARKLFDSLAVTDEQTCETIAEVFKATGEVLDPHTAIGVKAARECRRSLDTPMVVLGTAHPVKFPEAVEKAGVDKALELPAHLGDLFSREERCTVLANDLKTVQAFVSQHGNRGKPL</sequence>
<dbReference type="Gene3D" id="3.40.50.1100">
    <property type="match status" value="2"/>
</dbReference>
<evidence type="ECO:0000256" key="12">
    <source>
        <dbReference type="PIRSR" id="PIRSR604450-51"/>
    </source>
</evidence>
<evidence type="ECO:0000256" key="10">
    <source>
        <dbReference type="ARBA" id="ARBA00049144"/>
    </source>
</evidence>
<accession>A0AA42S0A2</accession>
<name>A0AA42S0A2_9PSED</name>
<dbReference type="GO" id="GO:0004795">
    <property type="term" value="F:threonine synthase activity"/>
    <property type="evidence" value="ECO:0007669"/>
    <property type="project" value="UniProtKB-UniRule"/>
</dbReference>
<dbReference type="Pfam" id="PF14821">
    <property type="entry name" value="Thr_synth_N"/>
    <property type="match status" value="1"/>
</dbReference>
<evidence type="ECO:0000256" key="11">
    <source>
        <dbReference type="NCBIfam" id="TIGR00260"/>
    </source>
</evidence>
<comment type="similarity">
    <text evidence="3">Belongs to the threonine synthase family.</text>
</comment>
<evidence type="ECO:0000313" key="16">
    <source>
        <dbReference type="Proteomes" id="UP001160882"/>
    </source>
</evidence>
<dbReference type="Pfam" id="PF24857">
    <property type="entry name" value="THR4_C"/>
    <property type="match status" value="1"/>
</dbReference>
<evidence type="ECO:0000256" key="6">
    <source>
        <dbReference type="ARBA" id="ARBA00022605"/>
    </source>
</evidence>
<keyword evidence="7" id="KW-0791">Threonine biosynthesis</keyword>
<evidence type="ECO:0000256" key="5">
    <source>
        <dbReference type="ARBA" id="ARBA00018679"/>
    </source>
</evidence>
<evidence type="ECO:0000256" key="3">
    <source>
        <dbReference type="ARBA" id="ARBA00005517"/>
    </source>
</evidence>
<evidence type="ECO:0000256" key="9">
    <source>
        <dbReference type="ARBA" id="ARBA00023239"/>
    </source>
</evidence>
<dbReference type="NCBIfam" id="TIGR00260">
    <property type="entry name" value="thrC"/>
    <property type="match status" value="1"/>
</dbReference>
<dbReference type="InterPro" id="IPR051166">
    <property type="entry name" value="Threonine_Synthase"/>
</dbReference>
<keyword evidence="9 15" id="KW-0456">Lyase</keyword>
<evidence type="ECO:0000256" key="1">
    <source>
        <dbReference type="ARBA" id="ARBA00001933"/>
    </source>
</evidence>
<dbReference type="PANTHER" id="PTHR42690">
    <property type="entry name" value="THREONINE SYNTHASE FAMILY MEMBER"/>
    <property type="match status" value="1"/>
</dbReference>
<keyword evidence="6" id="KW-0028">Amino-acid biosynthesis</keyword>